<keyword evidence="1" id="KW-0482">Metalloprotease</keyword>
<feature type="domain" description="Microcystin LR degradation protein MlrC N-terminal" evidence="3">
    <location>
        <begin position="6"/>
        <end position="291"/>
    </location>
</feature>
<evidence type="ECO:0000256" key="1">
    <source>
        <dbReference type="PIRNR" id="PIRNR012702"/>
    </source>
</evidence>
<comment type="caution">
    <text evidence="4">The sequence shown here is derived from an EMBL/GenBank/DDBJ whole genome shotgun (WGS) entry which is preliminary data.</text>
</comment>
<dbReference type="GO" id="GO:0006508">
    <property type="term" value="P:proteolysis"/>
    <property type="evidence" value="ECO:0007669"/>
    <property type="project" value="UniProtKB-KW"/>
</dbReference>
<organism evidence="4 5">
    <name type="scientific">Alteripontixanthobacter maritimus</name>
    <dbReference type="NCBI Taxonomy" id="2161824"/>
    <lineage>
        <taxon>Bacteria</taxon>
        <taxon>Pseudomonadati</taxon>
        <taxon>Pseudomonadota</taxon>
        <taxon>Alphaproteobacteria</taxon>
        <taxon>Sphingomonadales</taxon>
        <taxon>Erythrobacteraceae</taxon>
        <taxon>Alteripontixanthobacter</taxon>
    </lineage>
</organism>
<dbReference type="Pfam" id="PF07364">
    <property type="entry name" value="DUF1485"/>
    <property type="match status" value="1"/>
</dbReference>
<accession>A0A369Q8Q6</accession>
<dbReference type="AlphaFoldDB" id="A0A369Q8Q6"/>
<dbReference type="InterPro" id="IPR015995">
    <property type="entry name" value="MlrC_N"/>
</dbReference>
<dbReference type="EMBL" id="QBKA01000002">
    <property type="protein sequence ID" value="RDC60862.1"/>
    <property type="molecule type" value="Genomic_DNA"/>
</dbReference>
<comment type="cofactor">
    <cofactor evidence="1">
        <name>Zn(2+)</name>
        <dbReference type="ChEBI" id="CHEBI:29105"/>
    </cofactor>
    <text evidence="1">Binds 1 zinc ion per subunit.</text>
</comment>
<feature type="domain" description="Microcystin LR degradation protein MlrC C-terminal" evidence="2">
    <location>
        <begin position="301"/>
        <end position="475"/>
    </location>
</feature>
<evidence type="ECO:0000259" key="3">
    <source>
        <dbReference type="Pfam" id="PF07364"/>
    </source>
</evidence>
<evidence type="ECO:0000259" key="2">
    <source>
        <dbReference type="Pfam" id="PF07171"/>
    </source>
</evidence>
<protein>
    <recommendedName>
        <fullName evidence="1">Microcystinase C</fullName>
        <shortName evidence="1">MlrC</shortName>
    </recommendedName>
</protein>
<dbReference type="Proteomes" id="UP000253727">
    <property type="component" value="Unassembled WGS sequence"/>
</dbReference>
<dbReference type="PIRSF" id="PIRSF012702">
    <property type="entry name" value="UCP012702"/>
    <property type="match status" value="1"/>
</dbReference>
<comment type="function">
    <text evidence="1">Involved in peptidolytic degradation of cyclic heptapeptide hepatotoxin microcystin (MC).</text>
</comment>
<dbReference type="Pfam" id="PF07171">
    <property type="entry name" value="MlrC_C"/>
    <property type="match status" value="1"/>
</dbReference>
<keyword evidence="1" id="KW-0479">Metal-binding</keyword>
<name>A0A369Q8Q6_9SPHN</name>
<dbReference type="InterPro" id="IPR009197">
    <property type="entry name" value="MlrC"/>
</dbReference>
<comment type="similarity">
    <text evidence="1">Belongs to the peptidase M81 family.</text>
</comment>
<keyword evidence="1" id="KW-0645">Protease</keyword>
<proteinExistence type="inferred from homology"/>
<keyword evidence="1" id="KW-0378">Hydrolase</keyword>
<keyword evidence="5" id="KW-1185">Reference proteome</keyword>
<dbReference type="GO" id="GO:0008237">
    <property type="term" value="F:metallopeptidase activity"/>
    <property type="evidence" value="ECO:0007669"/>
    <property type="project" value="UniProtKB-KW"/>
</dbReference>
<dbReference type="RefSeq" id="WP_181815743.1">
    <property type="nucleotide sequence ID" value="NZ_QBKA01000002.1"/>
</dbReference>
<evidence type="ECO:0000313" key="4">
    <source>
        <dbReference type="EMBL" id="RDC60862.1"/>
    </source>
</evidence>
<evidence type="ECO:0000313" key="5">
    <source>
        <dbReference type="Proteomes" id="UP000253727"/>
    </source>
</evidence>
<dbReference type="InterPro" id="IPR010799">
    <property type="entry name" value="MlrC_C"/>
</dbReference>
<dbReference type="GO" id="GO:0046872">
    <property type="term" value="F:metal ion binding"/>
    <property type="evidence" value="ECO:0007669"/>
    <property type="project" value="UniProtKB-KW"/>
</dbReference>
<reference evidence="4 5" key="1">
    <citation type="submission" date="2018-04" db="EMBL/GenBank/DDBJ databases">
        <title>Altererythrobacter sp. HME9302 genome sequencing and assembly.</title>
        <authorList>
            <person name="Kang H."/>
            <person name="Kim H."/>
            <person name="Joh K."/>
        </authorList>
    </citation>
    <scope>NUCLEOTIDE SEQUENCE [LARGE SCALE GENOMIC DNA]</scope>
    <source>
        <strain evidence="4 5">HME9302</strain>
    </source>
</reference>
<sequence length="498" mass="53329">MTNRAVFIAGLMTETNTFSPIKTDLGAFEEQGLYYGDGTRRAPDALHLLAMSHWRALADDKAWTTVESLAAFAQPAGPTNRDCYEAFRAAILDDLQRAGEVDLVLLNLHGAMVAEGLDDCEGDLLQAIREITGPDVAVGALLDLHAHLTPAMVRSADLIISYKHYPHDDIVERAAELFRLTSDVASHRISPAAAVADCRLIGLWPTTGPAMASIVNELTELEKRPDILTASLVHGFPWGDVEDAGARALVYANGNPGSAKAAALYIARRFHSQREAVSSRYHSIEQALDEAAKVAEGPIVLADMADNAGGGAPSDSTFLLQAMLERGMSNAIIGCYFDPQSVERCFAAGNGASARLELGGKHGIASGPSLPVKVRVIALEQDHWQTGLGGSRVHLGRTALVDAGGIFIAICSVRAQVFAPDAFVGLGVDVETMHVVAVKSTQHFHSRFAPIARRVIYVATPGAISPQYDRLPFTKRDSDVWPINADPPPPHLLDLKAT</sequence>
<gene>
    <name evidence="4" type="ORF">HME9302_02078</name>
</gene>